<proteinExistence type="inferred from homology"/>
<dbReference type="PANTHER" id="PTHR34405">
    <property type="entry name" value="CRISPR-ASSOCIATED ENDORIBONUCLEASE CAS2"/>
    <property type="match status" value="1"/>
</dbReference>
<comment type="cofactor">
    <cofactor evidence="1 9">
        <name>Mg(2+)</name>
        <dbReference type="ChEBI" id="CHEBI:18420"/>
    </cofactor>
</comment>
<reference evidence="10" key="1">
    <citation type="journal article" date="2024" name="Syst. Appl. Microbiol.">
        <title>First single-strain enrichments of Electrothrix cable bacteria, description of E. aestuarii sp. nov. and E. rattekaaiensis sp. nov., and proposal of a cable bacteria taxonomy following the rules of the SeqCode.</title>
        <authorList>
            <person name="Plum-Jensen L.E."/>
            <person name="Schramm A."/>
            <person name="Marshall I.P.G."/>
        </authorList>
    </citation>
    <scope>NUCLEOTIDE SEQUENCE</scope>
    <source>
        <strain evidence="10">Rat1</strain>
    </source>
</reference>
<dbReference type="GO" id="GO:0043571">
    <property type="term" value="P:maintenance of CRISPR repeat elements"/>
    <property type="evidence" value="ECO:0007669"/>
    <property type="project" value="UniProtKB-UniRule"/>
</dbReference>
<accession>A0AAU8LQC8</accession>
<sequence length="93" mass="10496">MSNFSRYVIAYDISNQRERNRVSKVLSGYGFRVQKSVFECSLSASGKAKLEEELEKLNLQSGFLQIYHLNKQAKRCEIGTAPPSPDSGYAFIV</sequence>
<evidence type="ECO:0000256" key="7">
    <source>
        <dbReference type="ARBA" id="ARBA00022842"/>
    </source>
</evidence>
<dbReference type="PANTHER" id="PTHR34405:SF3">
    <property type="entry name" value="CRISPR-ASSOCIATED ENDORIBONUCLEASE CAS2 3"/>
    <property type="match status" value="1"/>
</dbReference>
<gene>
    <name evidence="9 10" type="primary">cas2</name>
    <name evidence="10" type="ORF">Q3M24_13400</name>
</gene>
<dbReference type="CDD" id="cd09725">
    <property type="entry name" value="Cas2_I_II_III"/>
    <property type="match status" value="1"/>
</dbReference>
<organism evidence="10">
    <name type="scientific">Candidatus Electrothrix aestuarii</name>
    <dbReference type="NCBI Taxonomy" id="3062594"/>
    <lineage>
        <taxon>Bacteria</taxon>
        <taxon>Pseudomonadati</taxon>
        <taxon>Thermodesulfobacteriota</taxon>
        <taxon>Desulfobulbia</taxon>
        <taxon>Desulfobulbales</taxon>
        <taxon>Desulfobulbaceae</taxon>
        <taxon>Candidatus Electrothrix</taxon>
    </lineage>
</organism>
<evidence type="ECO:0000256" key="5">
    <source>
        <dbReference type="ARBA" id="ARBA00022759"/>
    </source>
</evidence>
<dbReference type="GO" id="GO:0016787">
    <property type="term" value="F:hydrolase activity"/>
    <property type="evidence" value="ECO:0007669"/>
    <property type="project" value="UniProtKB-KW"/>
</dbReference>
<dbReference type="HAMAP" id="MF_01471">
    <property type="entry name" value="Cas2"/>
    <property type="match status" value="1"/>
</dbReference>
<dbReference type="NCBIfam" id="TIGR01573">
    <property type="entry name" value="cas2"/>
    <property type="match status" value="1"/>
</dbReference>
<comment type="similarity">
    <text evidence="2 9">Belongs to the CRISPR-associated endoribonuclease Cas2 protein family.</text>
</comment>
<dbReference type="EC" id="3.1.-.-" evidence="9"/>
<evidence type="ECO:0000256" key="3">
    <source>
        <dbReference type="ARBA" id="ARBA00022722"/>
    </source>
</evidence>
<dbReference type="KEGG" id="eaj:Q3M24_13400"/>
<evidence type="ECO:0000256" key="9">
    <source>
        <dbReference type="HAMAP-Rule" id="MF_01471"/>
    </source>
</evidence>
<evidence type="ECO:0000256" key="8">
    <source>
        <dbReference type="ARBA" id="ARBA00023118"/>
    </source>
</evidence>
<keyword evidence="3 9" id="KW-0540">Nuclease</keyword>
<evidence type="ECO:0000256" key="2">
    <source>
        <dbReference type="ARBA" id="ARBA00009959"/>
    </source>
</evidence>
<dbReference type="Pfam" id="PF09827">
    <property type="entry name" value="CRISPR_Cas2"/>
    <property type="match status" value="1"/>
</dbReference>
<reference evidence="10" key="2">
    <citation type="submission" date="2024-06" db="EMBL/GenBank/DDBJ databases">
        <authorList>
            <person name="Plum-Jensen L.E."/>
            <person name="Schramm A."/>
            <person name="Marshall I.P.G."/>
        </authorList>
    </citation>
    <scope>NUCLEOTIDE SEQUENCE</scope>
    <source>
        <strain evidence="10">Rat1</strain>
    </source>
</reference>
<dbReference type="EMBL" id="CP159373">
    <property type="protein sequence ID" value="XCN71307.1"/>
    <property type="molecule type" value="Genomic_DNA"/>
</dbReference>
<keyword evidence="5 9" id="KW-0255">Endonuclease</keyword>
<keyword evidence="6 9" id="KW-0378">Hydrolase</keyword>
<name>A0AAU8LQC8_9BACT</name>
<evidence type="ECO:0000256" key="6">
    <source>
        <dbReference type="ARBA" id="ARBA00022801"/>
    </source>
</evidence>
<evidence type="ECO:0000313" key="10">
    <source>
        <dbReference type="EMBL" id="XCN71307.1"/>
    </source>
</evidence>
<keyword evidence="4 9" id="KW-0479">Metal-binding</keyword>
<evidence type="ECO:0000256" key="1">
    <source>
        <dbReference type="ARBA" id="ARBA00001946"/>
    </source>
</evidence>
<dbReference type="GO" id="GO:0051607">
    <property type="term" value="P:defense response to virus"/>
    <property type="evidence" value="ECO:0007669"/>
    <property type="project" value="UniProtKB-UniRule"/>
</dbReference>
<keyword evidence="7 9" id="KW-0460">Magnesium</keyword>
<keyword evidence="8 9" id="KW-0051">Antiviral defense</keyword>
<dbReference type="GO" id="GO:0004521">
    <property type="term" value="F:RNA endonuclease activity"/>
    <property type="evidence" value="ECO:0007669"/>
    <property type="project" value="InterPro"/>
</dbReference>
<protein>
    <recommendedName>
        <fullName evidence="9">CRISPR-associated endoribonuclease Cas2</fullName>
        <ecNumber evidence="9">3.1.-.-</ecNumber>
    </recommendedName>
</protein>
<dbReference type="InterPro" id="IPR019199">
    <property type="entry name" value="Virulence_VapD/CRISPR_Cas2"/>
</dbReference>
<dbReference type="Gene3D" id="3.30.70.240">
    <property type="match status" value="1"/>
</dbReference>
<feature type="binding site" evidence="9">
    <location>
        <position position="12"/>
    </location>
    <ligand>
        <name>Mg(2+)</name>
        <dbReference type="ChEBI" id="CHEBI:18420"/>
        <note>catalytic</note>
    </ligand>
</feature>
<dbReference type="AlphaFoldDB" id="A0AAU8LQC8"/>
<evidence type="ECO:0000256" key="4">
    <source>
        <dbReference type="ARBA" id="ARBA00022723"/>
    </source>
</evidence>
<dbReference type="GO" id="GO:0046872">
    <property type="term" value="F:metal ion binding"/>
    <property type="evidence" value="ECO:0007669"/>
    <property type="project" value="UniProtKB-UniRule"/>
</dbReference>
<comment type="subunit">
    <text evidence="9">Homodimer, forms a heterotetramer with a Cas1 homodimer.</text>
</comment>
<comment type="function">
    <text evidence="9">CRISPR (clustered regularly interspaced short palindromic repeat), is an adaptive immune system that provides protection against mobile genetic elements (viruses, transposable elements and conjugative plasmids). CRISPR clusters contain sequences complementary to antecedent mobile elements and target invading nucleic acids. CRISPR clusters are transcribed and processed into CRISPR RNA (crRNA). Functions as a ssRNA-specific endoribonuclease. Involved in the integration of spacer DNA into the CRISPR cassette.</text>
</comment>
<dbReference type="InterPro" id="IPR021127">
    <property type="entry name" value="CRISPR_associated_Cas2"/>
</dbReference>
<dbReference type="SUPFAM" id="SSF143430">
    <property type="entry name" value="TTP0101/SSO1404-like"/>
    <property type="match status" value="1"/>
</dbReference>